<evidence type="ECO:0000313" key="1">
    <source>
        <dbReference type="EMBL" id="CAE2301753.1"/>
    </source>
</evidence>
<sequence>MGWLKERTGIRSNLQVTSGGYFGSYEWCLSDKYNPNNERHKELKWMIEIGDGLPDISTTEEQDGHISLVPKYEFSHNLQLPPLLEGQRWRPFVGPLEIFGLAPW</sequence>
<gene>
    <name evidence="1" type="ORF">NAES01612_LOCUS9594</name>
</gene>
<organism evidence="1">
    <name type="scientific">Paramoeba aestuarina</name>
    <dbReference type="NCBI Taxonomy" id="180227"/>
    <lineage>
        <taxon>Eukaryota</taxon>
        <taxon>Amoebozoa</taxon>
        <taxon>Discosea</taxon>
        <taxon>Flabellinia</taxon>
        <taxon>Dactylopodida</taxon>
        <taxon>Paramoebidae</taxon>
        <taxon>Paramoeba</taxon>
    </lineage>
</organism>
<reference evidence="1" key="1">
    <citation type="submission" date="2021-01" db="EMBL/GenBank/DDBJ databases">
        <authorList>
            <person name="Corre E."/>
            <person name="Pelletier E."/>
            <person name="Niang G."/>
            <person name="Scheremetjew M."/>
            <person name="Finn R."/>
            <person name="Kale V."/>
            <person name="Holt S."/>
            <person name="Cochrane G."/>
            <person name="Meng A."/>
            <person name="Brown T."/>
            <person name="Cohen L."/>
        </authorList>
    </citation>
    <scope>NUCLEOTIDE SEQUENCE</scope>
    <source>
        <strain evidence="1">SoJaBio B1-5/56/2</strain>
    </source>
</reference>
<proteinExistence type="predicted"/>
<name>A0A7S4KQP3_9EUKA</name>
<dbReference type="EMBL" id="HBKR01014489">
    <property type="protein sequence ID" value="CAE2301753.1"/>
    <property type="molecule type" value="Transcribed_RNA"/>
</dbReference>
<dbReference type="AlphaFoldDB" id="A0A7S4KQP3"/>
<protein>
    <submittedName>
        <fullName evidence="1">Uncharacterized protein</fullName>
    </submittedName>
</protein>
<accession>A0A7S4KQP3</accession>